<dbReference type="InterPro" id="IPR001173">
    <property type="entry name" value="Glyco_trans_2-like"/>
</dbReference>
<sequence length="340" mass="40168">MKAPKLSVLIAAYNAEQYLDECIQSVLNQKYSDYEIIIIDDGSTDSTYDICKKYASQSKKIKVHSWENHGLILARRKAIDLASGEYVLFLDADDAYKANAFEEIVKDIQDNADVIIYRFEFFYENGTRKESKKFRYTEYLPNDKNRLFRDFILNYEYNHMWSKVMRREILLSDTYNYNIFKSIKLGEDLLQSIQVYGNSERVLTSDKVIYSYRVLKNSMSHGFNRKHIEDITKVYSCLEEYLRYAKWNVGEECYNALTEAFSVKIASLLRELWMSDVSFGEKKCISKDITMTNSSIVDPNKMIRQNRILWKFAKKRCWGKCAIYIGVLEKINTVWKLIYR</sequence>
<dbReference type="GO" id="GO:0016758">
    <property type="term" value="F:hexosyltransferase activity"/>
    <property type="evidence" value="ECO:0007669"/>
    <property type="project" value="UniProtKB-ARBA"/>
</dbReference>
<feature type="domain" description="Glycosyltransferase 2-like" evidence="1">
    <location>
        <begin position="7"/>
        <end position="168"/>
    </location>
</feature>
<dbReference type="EMBL" id="QRJH01000006">
    <property type="protein sequence ID" value="RHH17420.1"/>
    <property type="molecule type" value="Genomic_DNA"/>
</dbReference>
<accession>A0A414W024</accession>
<comment type="caution">
    <text evidence="2">The sequence shown here is derived from an EMBL/GenBank/DDBJ whole genome shotgun (WGS) entry which is preliminary data.</text>
</comment>
<gene>
    <name evidence="2" type="ORF">DW222_12170</name>
</gene>
<dbReference type="Pfam" id="PF00535">
    <property type="entry name" value="Glycos_transf_2"/>
    <property type="match status" value="1"/>
</dbReference>
<organism evidence="2 3">
    <name type="scientific">Blautia obeum</name>
    <dbReference type="NCBI Taxonomy" id="40520"/>
    <lineage>
        <taxon>Bacteria</taxon>
        <taxon>Bacillati</taxon>
        <taxon>Bacillota</taxon>
        <taxon>Clostridia</taxon>
        <taxon>Lachnospirales</taxon>
        <taxon>Lachnospiraceae</taxon>
        <taxon>Blautia</taxon>
    </lineage>
</organism>
<reference evidence="2 3" key="1">
    <citation type="submission" date="2018-08" db="EMBL/GenBank/DDBJ databases">
        <title>A genome reference for cultivated species of the human gut microbiota.</title>
        <authorList>
            <person name="Zou Y."/>
            <person name="Xue W."/>
            <person name="Luo G."/>
        </authorList>
    </citation>
    <scope>NUCLEOTIDE SEQUENCE [LARGE SCALE GENOMIC DNA]</scope>
    <source>
        <strain evidence="2 3">AM18-2AC</strain>
    </source>
</reference>
<dbReference type="RefSeq" id="WP_118235920.1">
    <property type="nucleotide sequence ID" value="NZ_JAQDEF010000006.1"/>
</dbReference>
<evidence type="ECO:0000313" key="2">
    <source>
        <dbReference type="EMBL" id="RHH17420.1"/>
    </source>
</evidence>
<dbReference type="Gene3D" id="3.90.550.10">
    <property type="entry name" value="Spore Coat Polysaccharide Biosynthesis Protein SpsA, Chain A"/>
    <property type="match status" value="1"/>
</dbReference>
<proteinExistence type="predicted"/>
<evidence type="ECO:0000313" key="3">
    <source>
        <dbReference type="Proteomes" id="UP000284024"/>
    </source>
</evidence>
<keyword evidence="2" id="KW-0808">Transferase</keyword>
<dbReference type="SUPFAM" id="SSF53448">
    <property type="entry name" value="Nucleotide-diphospho-sugar transferases"/>
    <property type="match status" value="1"/>
</dbReference>
<dbReference type="Proteomes" id="UP000284024">
    <property type="component" value="Unassembled WGS sequence"/>
</dbReference>
<dbReference type="PANTHER" id="PTHR22916">
    <property type="entry name" value="GLYCOSYLTRANSFERASE"/>
    <property type="match status" value="1"/>
</dbReference>
<dbReference type="AlphaFoldDB" id="A0A414W024"/>
<protein>
    <submittedName>
        <fullName evidence="2">Glycosyltransferase family 2 protein</fullName>
    </submittedName>
</protein>
<name>A0A414W024_9FIRM</name>
<dbReference type="PANTHER" id="PTHR22916:SF3">
    <property type="entry name" value="UDP-GLCNAC:BETAGAL BETA-1,3-N-ACETYLGLUCOSAMINYLTRANSFERASE-LIKE PROTEIN 1"/>
    <property type="match status" value="1"/>
</dbReference>
<dbReference type="CDD" id="cd00761">
    <property type="entry name" value="Glyco_tranf_GTA_type"/>
    <property type="match status" value="1"/>
</dbReference>
<dbReference type="InterPro" id="IPR029044">
    <property type="entry name" value="Nucleotide-diphossugar_trans"/>
</dbReference>
<evidence type="ECO:0000259" key="1">
    <source>
        <dbReference type="Pfam" id="PF00535"/>
    </source>
</evidence>